<keyword evidence="2" id="KW-1003">Cell membrane</keyword>
<evidence type="ECO:0000256" key="2">
    <source>
        <dbReference type="ARBA" id="ARBA00022475"/>
    </source>
</evidence>
<accession>A0AAU9WMW8</accession>
<evidence type="ECO:0000313" key="9">
    <source>
        <dbReference type="Proteomes" id="UP001159428"/>
    </source>
</evidence>
<feature type="transmembrane region" description="Helical" evidence="6">
    <location>
        <begin position="115"/>
        <end position="138"/>
    </location>
</feature>
<organism evidence="8 9">
    <name type="scientific">Pocillopora meandrina</name>
    <dbReference type="NCBI Taxonomy" id="46732"/>
    <lineage>
        <taxon>Eukaryota</taxon>
        <taxon>Metazoa</taxon>
        <taxon>Cnidaria</taxon>
        <taxon>Anthozoa</taxon>
        <taxon>Hexacorallia</taxon>
        <taxon>Scleractinia</taxon>
        <taxon>Astrocoeniina</taxon>
        <taxon>Pocilloporidae</taxon>
        <taxon>Pocillopora</taxon>
    </lineage>
</organism>
<dbReference type="CDD" id="cd00637">
    <property type="entry name" value="7tm_classA_rhodopsin-like"/>
    <property type="match status" value="1"/>
</dbReference>
<dbReference type="SUPFAM" id="SSF81321">
    <property type="entry name" value="Family A G protein-coupled receptor-like"/>
    <property type="match status" value="1"/>
</dbReference>
<comment type="caution">
    <text evidence="8">The sequence shown here is derived from an EMBL/GenBank/DDBJ whole genome shotgun (WGS) entry which is preliminary data.</text>
</comment>
<dbReference type="Gene3D" id="1.20.1070.10">
    <property type="entry name" value="Rhodopsin 7-helix transmembrane proteins"/>
    <property type="match status" value="1"/>
</dbReference>
<dbReference type="EMBL" id="CALNXJ010000017">
    <property type="protein sequence ID" value="CAH3119740.1"/>
    <property type="molecule type" value="Genomic_DNA"/>
</dbReference>
<feature type="transmembrane region" description="Helical" evidence="6">
    <location>
        <begin position="6"/>
        <end position="26"/>
    </location>
</feature>
<dbReference type="PRINTS" id="PR00237">
    <property type="entry name" value="GPCRRHODOPSN"/>
</dbReference>
<proteinExistence type="predicted"/>
<evidence type="ECO:0000256" key="3">
    <source>
        <dbReference type="ARBA" id="ARBA00022692"/>
    </source>
</evidence>
<comment type="subcellular location">
    <subcellularLocation>
        <location evidence="1">Cell membrane</location>
        <topology evidence="1">Multi-pass membrane protein</topology>
    </subcellularLocation>
</comment>
<keyword evidence="9" id="KW-1185">Reference proteome</keyword>
<sequence>MIVIRYINLFFCCTAVLGNSSILLTIWKTSSLHSVSNILLSSLAVSDLSIGLVVQPIFVAHLENLATTDGLLYFNILGSVSCTVSFYSVTAIAVDRLLAVQLHLRYKAEVTPFRATVVVIIIWIYAALFSVLWLLNFYLVFKMISIVIMCILIGNFAVHLKIYLIVLRHQRQIQRQLQLQQQAANNENILRVKRFVRSAVNIFLLYILLLSCYMPFAVYHQLIFVNRGYAASNVYITTMTLVFLNSSLNPLFYSWRDSEIRTALKQFYGRCF</sequence>
<protein>
    <recommendedName>
        <fullName evidence="7">G-protein coupled receptors family 1 profile domain-containing protein</fullName>
    </recommendedName>
</protein>
<name>A0AAU9WMW8_9CNID</name>
<dbReference type="InterPro" id="IPR000276">
    <property type="entry name" value="GPCR_Rhodpsn"/>
</dbReference>
<dbReference type="PROSITE" id="PS50262">
    <property type="entry name" value="G_PROTEIN_RECEP_F1_2"/>
    <property type="match status" value="1"/>
</dbReference>
<dbReference type="InterPro" id="IPR017452">
    <property type="entry name" value="GPCR_Rhodpsn_7TM"/>
</dbReference>
<evidence type="ECO:0000256" key="6">
    <source>
        <dbReference type="SAM" id="Phobius"/>
    </source>
</evidence>
<dbReference type="GO" id="GO:0004930">
    <property type="term" value="F:G protein-coupled receptor activity"/>
    <property type="evidence" value="ECO:0007669"/>
    <property type="project" value="InterPro"/>
</dbReference>
<feature type="transmembrane region" description="Helical" evidence="6">
    <location>
        <begin position="144"/>
        <end position="166"/>
    </location>
</feature>
<dbReference type="AlphaFoldDB" id="A0AAU9WMW8"/>
<feature type="transmembrane region" description="Helical" evidence="6">
    <location>
        <begin position="199"/>
        <end position="222"/>
    </location>
</feature>
<evidence type="ECO:0000256" key="5">
    <source>
        <dbReference type="ARBA" id="ARBA00023136"/>
    </source>
</evidence>
<dbReference type="Pfam" id="PF00001">
    <property type="entry name" value="7tm_1"/>
    <property type="match status" value="1"/>
</dbReference>
<evidence type="ECO:0000259" key="7">
    <source>
        <dbReference type="PROSITE" id="PS50262"/>
    </source>
</evidence>
<feature type="transmembrane region" description="Helical" evidence="6">
    <location>
        <begin position="71"/>
        <end position="94"/>
    </location>
</feature>
<feature type="transmembrane region" description="Helical" evidence="6">
    <location>
        <begin position="234"/>
        <end position="255"/>
    </location>
</feature>
<dbReference type="PANTHER" id="PTHR22750">
    <property type="entry name" value="G-PROTEIN COUPLED RECEPTOR"/>
    <property type="match status" value="1"/>
</dbReference>
<reference evidence="8 9" key="1">
    <citation type="submission" date="2022-05" db="EMBL/GenBank/DDBJ databases">
        <authorList>
            <consortium name="Genoscope - CEA"/>
            <person name="William W."/>
        </authorList>
    </citation>
    <scope>NUCLEOTIDE SEQUENCE [LARGE SCALE GENOMIC DNA]</scope>
</reference>
<evidence type="ECO:0000256" key="1">
    <source>
        <dbReference type="ARBA" id="ARBA00004651"/>
    </source>
</evidence>
<dbReference type="Proteomes" id="UP001159428">
    <property type="component" value="Unassembled WGS sequence"/>
</dbReference>
<gene>
    <name evidence="8" type="ORF">PMEA_00008447</name>
</gene>
<keyword evidence="3 6" id="KW-0812">Transmembrane</keyword>
<feature type="domain" description="G-protein coupled receptors family 1 profile" evidence="7">
    <location>
        <begin position="18"/>
        <end position="253"/>
    </location>
</feature>
<evidence type="ECO:0000313" key="8">
    <source>
        <dbReference type="EMBL" id="CAH3119740.1"/>
    </source>
</evidence>
<feature type="transmembrane region" description="Helical" evidence="6">
    <location>
        <begin position="38"/>
        <end position="59"/>
    </location>
</feature>
<dbReference type="SMART" id="SM01381">
    <property type="entry name" value="7TM_GPCR_Srsx"/>
    <property type="match status" value="1"/>
</dbReference>
<dbReference type="GO" id="GO:0005886">
    <property type="term" value="C:plasma membrane"/>
    <property type="evidence" value="ECO:0007669"/>
    <property type="project" value="UniProtKB-SubCell"/>
</dbReference>
<keyword evidence="5 6" id="KW-0472">Membrane</keyword>
<keyword evidence="4 6" id="KW-1133">Transmembrane helix</keyword>
<evidence type="ECO:0000256" key="4">
    <source>
        <dbReference type="ARBA" id="ARBA00022989"/>
    </source>
</evidence>